<evidence type="ECO:0000313" key="1">
    <source>
        <dbReference type="EMBL" id="MCB5411322.1"/>
    </source>
</evidence>
<reference evidence="1 2" key="1">
    <citation type="submission" date="2020-07" db="EMBL/GenBank/DDBJ databases">
        <title>Pseudogemmobacter sp. nov., isolated from poultry manure in Taiwan.</title>
        <authorList>
            <person name="Lin S.-Y."/>
            <person name="Tang Y.-S."/>
            <person name="Young C.-C."/>
        </authorList>
    </citation>
    <scope>NUCLEOTIDE SEQUENCE [LARGE SCALE GENOMIC DNA]</scope>
    <source>
        <strain evidence="1 2">CC-YST710</strain>
    </source>
</reference>
<dbReference type="Pfam" id="PF08875">
    <property type="entry name" value="DUF1833"/>
    <property type="match status" value="1"/>
</dbReference>
<keyword evidence="2" id="KW-1185">Reference proteome</keyword>
<organism evidence="1 2">
    <name type="scientific">Pseudogemmobacter faecipullorum</name>
    <dbReference type="NCBI Taxonomy" id="2755041"/>
    <lineage>
        <taxon>Bacteria</taxon>
        <taxon>Pseudomonadati</taxon>
        <taxon>Pseudomonadota</taxon>
        <taxon>Alphaproteobacteria</taxon>
        <taxon>Rhodobacterales</taxon>
        <taxon>Paracoccaceae</taxon>
        <taxon>Pseudogemmobacter</taxon>
    </lineage>
</organism>
<dbReference type="EMBL" id="JACDXX010000015">
    <property type="protein sequence ID" value="MCB5411322.1"/>
    <property type="molecule type" value="Genomic_DNA"/>
</dbReference>
<comment type="caution">
    <text evidence="1">The sequence shown here is derived from an EMBL/GenBank/DDBJ whole genome shotgun (WGS) entry which is preliminary data.</text>
</comment>
<evidence type="ECO:0000313" key="2">
    <source>
        <dbReference type="Proteomes" id="UP001198571"/>
    </source>
</evidence>
<proteinExistence type="predicted"/>
<protein>
    <submittedName>
        <fullName evidence="1">DUF1833 family protein</fullName>
    </submittedName>
</protein>
<dbReference type="RefSeq" id="WP_226936795.1">
    <property type="nucleotide sequence ID" value="NZ_JACDXX010000015.1"/>
</dbReference>
<name>A0ABS8CPJ8_9RHOB</name>
<gene>
    <name evidence="1" type="ORF">H0485_15125</name>
</gene>
<dbReference type="InterPro" id="IPR014974">
    <property type="entry name" value="DUF1833"/>
</dbReference>
<sequence length="170" mass="19241">MTRNITPAAREDLLAESSPNALLGFLTIRHRNLIEPIRVVSDPIDYIVGGNHFIGCPFDFQLLTDEDRAPQTQIRLQNVDRRIGETLRTITDRATVQLEARSSADFDLYMTPREEKPGGSAVLYGFRHFDLVDVTVTPIEVTGTLMLRDFTQEPWPGKRATQSRTPGLFR</sequence>
<dbReference type="Proteomes" id="UP001198571">
    <property type="component" value="Unassembled WGS sequence"/>
</dbReference>
<accession>A0ABS8CPJ8</accession>